<gene>
    <name evidence="1" type="ORF">GNB20_004384</name>
</gene>
<feature type="non-terminal residue" evidence="1">
    <location>
        <position position="50"/>
    </location>
</feature>
<dbReference type="AlphaFoldDB" id="A0A737JAY6"/>
<reference evidence="1" key="2">
    <citation type="submission" date="2018-07" db="EMBL/GenBank/DDBJ databases">
        <authorList>
            <consortium name="NCBI Pathogen Detection Project"/>
        </authorList>
    </citation>
    <scope>NUCLEOTIDE SEQUENCE</scope>
    <source>
        <strain evidence="1">CFSAN005877</strain>
    </source>
</reference>
<name>A0A737JAY6_SALER</name>
<accession>A0A737JAY6</accession>
<reference evidence="1" key="1">
    <citation type="journal article" date="2018" name="Genome Biol.">
        <title>SKESA: strategic k-mer extension for scrupulous assemblies.</title>
        <authorList>
            <person name="Souvorov A."/>
            <person name="Agarwala R."/>
            <person name="Lipman D.J."/>
        </authorList>
    </citation>
    <scope>NUCLEOTIDE SEQUENCE</scope>
    <source>
        <strain evidence="1">CFSAN005877</strain>
    </source>
</reference>
<proteinExistence type="predicted"/>
<comment type="caution">
    <text evidence="1">The sequence shown here is derived from an EMBL/GenBank/DDBJ whole genome shotgun (WGS) entry which is preliminary data.</text>
</comment>
<protein>
    <submittedName>
        <fullName evidence="1">Uncharacterized protein</fullName>
    </submittedName>
</protein>
<evidence type="ECO:0000313" key="1">
    <source>
        <dbReference type="EMBL" id="HAE8271314.1"/>
    </source>
</evidence>
<dbReference type="EMBL" id="DAATGI010000030">
    <property type="protein sequence ID" value="HAE8271314.1"/>
    <property type="molecule type" value="Genomic_DNA"/>
</dbReference>
<sequence length="50" mass="5522">MRHPAMDGGLMRKKPVLSYELFLEYGGEGGIDSLRSPFGQSPRKLVVCPT</sequence>
<organism evidence="1">
    <name type="scientific">Salmonella enterica</name>
    <name type="common">Salmonella choleraesuis</name>
    <dbReference type="NCBI Taxonomy" id="28901"/>
    <lineage>
        <taxon>Bacteria</taxon>
        <taxon>Pseudomonadati</taxon>
        <taxon>Pseudomonadota</taxon>
        <taxon>Gammaproteobacteria</taxon>
        <taxon>Enterobacterales</taxon>
        <taxon>Enterobacteriaceae</taxon>
        <taxon>Salmonella</taxon>
    </lineage>
</organism>